<organism evidence="1 2">
    <name type="scientific">Colletotrichum gloeosporioides (strain Cg-14)</name>
    <name type="common">Anthracnose fungus</name>
    <name type="synonym">Glomerella cingulata</name>
    <dbReference type="NCBI Taxonomy" id="1237896"/>
    <lineage>
        <taxon>Eukaryota</taxon>
        <taxon>Fungi</taxon>
        <taxon>Dikarya</taxon>
        <taxon>Ascomycota</taxon>
        <taxon>Pezizomycotina</taxon>
        <taxon>Sordariomycetes</taxon>
        <taxon>Hypocreomycetidae</taxon>
        <taxon>Glomerellales</taxon>
        <taxon>Glomerellaceae</taxon>
        <taxon>Colletotrichum</taxon>
        <taxon>Colletotrichum gloeosporioides species complex</taxon>
    </lineage>
</organism>
<evidence type="ECO:0000313" key="2">
    <source>
        <dbReference type="Proteomes" id="UP000015530"/>
    </source>
</evidence>
<dbReference type="Proteomes" id="UP000015530">
    <property type="component" value="Unassembled WGS sequence"/>
</dbReference>
<reference evidence="2" key="1">
    <citation type="journal article" date="2013" name="Mol. Plant Microbe Interact.">
        <title>Global aspects of pacC regulation of pathogenicity genes in Colletotrichum gloeosporioides as revealed by transcriptome analysis.</title>
        <authorList>
            <person name="Alkan N."/>
            <person name="Meng X."/>
            <person name="Friedlander G."/>
            <person name="Reuveni E."/>
            <person name="Sukno S."/>
            <person name="Sherman A."/>
            <person name="Thon M."/>
            <person name="Fluhr R."/>
            <person name="Prusky D."/>
        </authorList>
    </citation>
    <scope>NUCLEOTIDE SEQUENCE [LARGE SCALE GENOMIC DNA]</scope>
    <source>
        <strain evidence="2">Cg-14</strain>
    </source>
</reference>
<sequence length="38" mass="4431">MTVSTVSRSKARKWQELNVTPDWLFEVTSNLSEKEMDS</sequence>
<proteinExistence type="predicted"/>
<name>T0JXP9_COLGC</name>
<accession>T0JXP9</accession>
<dbReference type="HOGENOM" id="CLU_3335532_0_0_1"/>
<gene>
    <name evidence="1" type="ORF">CGLO_15906</name>
</gene>
<comment type="caution">
    <text evidence="1">The sequence shown here is derived from an EMBL/GenBank/DDBJ whole genome shotgun (WGS) entry which is preliminary data.</text>
</comment>
<dbReference type="AlphaFoldDB" id="T0JXP9"/>
<evidence type="ECO:0000313" key="1">
    <source>
        <dbReference type="EMBL" id="EQB45248.1"/>
    </source>
</evidence>
<protein>
    <submittedName>
        <fullName evidence="1">Uncharacterized protein</fullName>
    </submittedName>
</protein>
<dbReference type="EMBL" id="AMYD01003784">
    <property type="protein sequence ID" value="EQB45248.1"/>
    <property type="molecule type" value="Genomic_DNA"/>
</dbReference>